<name>A0A433QM89_9FUNG</name>
<sequence>MWLLCNITSFKLQQSYYWILLHLLVPILENRGQAWKQILDGWRHGSHTDDVNDGLERAKDGPQHLGILLTKLSHELLLSTQPHHDGDTRDKVSGLLPDLCRLVIEPPQDGVADLLQVRFDPHAKGVDDGTEPVEHDHVLDSLLLECVQDAVDEYLLEPGVDVGGAKHDLLDGFHDHLAVRLGLVLEVLDDTRDDLGDADLVRQLHGRLHHLAVVAAVERHAPYPEVLEELGQDLLLYVLRLNAVRPRALLHHLEHNLLHLLIGRLELTDQDDHHLLGVIVGVLVVHQRNDIPDGLEERREPLPAVLTDARPERLEYGVERFDTVGGGSFGEGGDGEGGDGANLLLFVLKAVGDGVDEVLEMREHGAAEEDGDLLHNLDTCVARLPRLFGLAHRLEEGQQRRDAQSGGHDREGARRRVTHVLVHVIDVRTHGRDHGRKARSLGKITNDLAAFNAGVIVLVDEEGLDNDENFVHVGTDEVVELIEDAVDDLDEQVAFLVLERRRHEQRQNLVEERARPKVARLVRDLAQSGLAHGRRAVLDLEEEAHNLALLELLDRHLPLVLILQQFAEMLHVLLLEEWKVPDTGNLGGQIVCLLAVLLLHHEPHRVAHGGRCRHELAGRRPNGDVGGGRFQDLVAGGGEHGVELLVRHGPVAGVELALPPHRIHRLGRHGHRGRRY</sequence>
<evidence type="ECO:0000313" key="2">
    <source>
        <dbReference type="Proteomes" id="UP000274822"/>
    </source>
</evidence>
<gene>
    <name evidence="1" type="ORF">BC938DRAFT_478801</name>
</gene>
<accession>A0A433QM89</accession>
<protein>
    <submittedName>
        <fullName evidence="1">Uncharacterized protein</fullName>
    </submittedName>
</protein>
<reference evidence="1 2" key="1">
    <citation type="journal article" date="2018" name="New Phytol.">
        <title>Phylogenomics of Endogonaceae and evolution of mycorrhizas within Mucoromycota.</title>
        <authorList>
            <person name="Chang Y."/>
            <person name="Desiro A."/>
            <person name="Na H."/>
            <person name="Sandor L."/>
            <person name="Lipzen A."/>
            <person name="Clum A."/>
            <person name="Barry K."/>
            <person name="Grigoriev I.V."/>
            <person name="Martin F.M."/>
            <person name="Stajich J.E."/>
            <person name="Smith M.E."/>
            <person name="Bonito G."/>
            <person name="Spatafora J.W."/>
        </authorList>
    </citation>
    <scope>NUCLEOTIDE SEQUENCE [LARGE SCALE GENOMIC DNA]</scope>
    <source>
        <strain evidence="1 2">AD002</strain>
    </source>
</reference>
<keyword evidence="2" id="KW-1185">Reference proteome</keyword>
<evidence type="ECO:0000313" key="1">
    <source>
        <dbReference type="EMBL" id="RUS30896.1"/>
    </source>
</evidence>
<proteinExistence type="predicted"/>
<dbReference type="AlphaFoldDB" id="A0A433QM89"/>
<dbReference type="EMBL" id="RBNJ01003460">
    <property type="protein sequence ID" value="RUS30896.1"/>
    <property type="molecule type" value="Genomic_DNA"/>
</dbReference>
<organism evidence="1 2">
    <name type="scientific">Jimgerdemannia flammicorona</name>
    <dbReference type="NCBI Taxonomy" id="994334"/>
    <lineage>
        <taxon>Eukaryota</taxon>
        <taxon>Fungi</taxon>
        <taxon>Fungi incertae sedis</taxon>
        <taxon>Mucoromycota</taxon>
        <taxon>Mucoromycotina</taxon>
        <taxon>Endogonomycetes</taxon>
        <taxon>Endogonales</taxon>
        <taxon>Endogonaceae</taxon>
        <taxon>Jimgerdemannia</taxon>
    </lineage>
</organism>
<dbReference type="Proteomes" id="UP000274822">
    <property type="component" value="Unassembled WGS sequence"/>
</dbReference>
<comment type="caution">
    <text evidence="1">The sequence shown here is derived from an EMBL/GenBank/DDBJ whole genome shotgun (WGS) entry which is preliminary data.</text>
</comment>